<dbReference type="PRINTS" id="PR00081">
    <property type="entry name" value="GDHRDH"/>
</dbReference>
<comment type="caution">
    <text evidence="4">The sequence shown here is derived from an EMBL/GenBank/DDBJ whole genome shotgun (WGS) entry which is preliminary data.</text>
</comment>
<dbReference type="EMBL" id="JBHTBS010000005">
    <property type="protein sequence ID" value="MFC7337843.1"/>
    <property type="molecule type" value="Genomic_DNA"/>
</dbReference>
<reference evidence="5" key="1">
    <citation type="journal article" date="2019" name="Int. J. Syst. Evol. Microbiol.">
        <title>The Global Catalogue of Microorganisms (GCM) 10K type strain sequencing project: providing services to taxonomists for standard genome sequencing and annotation.</title>
        <authorList>
            <consortium name="The Broad Institute Genomics Platform"/>
            <consortium name="The Broad Institute Genome Sequencing Center for Infectious Disease"/>
            <person name="Wu L."/>
            <person name="Ma J."/>
        </authorList>
    </citation>
    <scope>NUCLEOTIDE SEQUENCE [LARGE SCALE GENOMIC DNA]</scope>
    <source>
        <strain evidence="5">CGMCC 4.1467</strain>
    </source>
</reference>
<dbReference type="PANTHER" id="PTHR48107">
    <property type="entry name" value="NADPH-DEPENDENT ALDEHYDE REDUCTASE-LIKE PROTEIN, CHLOROPLASTIC-RELATED"/>
    <property type="match status" value="1"/>
</dbReference>
<dbReference type="InterPro" id="IPR002347">
    <property type="entry name" value="SDR_fam"/>
</dbReference>
<dbReference type="SUPFAM" id="SSF51735">
    <property type="entry name" value="NAD(P)-binding Rossmann-fold domains"/>
    <property type="match status" value="1"/>
</dbReference>
<feature type="domain" description="Ketoreductase" evidence="3">
    <location>
        <begin position="3"/>
        <end position="200"/>
    </location>
</feature>
<dbReference type="PRINTS" id="PR00080">
    <property type="entry name" value="SDRFAMILY"/>
</dbReference>
<sequence length="248" mass="25436">MKSPILITGGATGIGAATARLAAARGHAVAINYRRSEADATALVEEIRQTGGSAVAVQADVSVSADVDRLFDAVERELGPLGALVNNAGVLEKQCRVVDMDAGRLSRVFQTNVIGSFLCCIQAARRMSLTQGGAGGSIVNVSSAAARLGAAGEYVDYAASKGAMDTLTIGLAAEVAAEGIRVNAVRPAFIHTAIHAAGGEPGRIERLTPLIPMRRGGRPEEVATAILWLISEEASYTTGAIIDIAGGK</sequence>
<comment type="similarity">
    <text evidence="1">Belongs to the short-chain dehydrogenases/reductases (SDR) family.</text>
</comment>
<evidence type="ECO:0000256" key="2">
    <source>
        <dbReference type="ARBA" id="ARBA00023002"/>
    </source>
</evidence>
<evidence type="ECO:0000259" key="3">
    <source>
        <dbReference type="SMART" id="SM00822"/>
    </source>
</evidence>
<organism evidence="4 5">
    <name type="scientific">Haloferula chungangensis</name>
    <dbReference type="NCBI Taxonomy" id="1048331"/>
    <lineage>
        <taxon>Bacteria</taxon>
        <taxon>Pseudomonadati</taxon>
        <taxon>Verrucomicrobiota</taxon>
        <taxon>Verrucomicrobiia</taxon>
        <taxon>Verrucomicrobiales</taxon>
        <taxon>Verrucomicrobiaceae</taxon>
        <taxon>Haloferula</taxon>
    </lineage>
</organism>
<evidence type="ECO:0000256" key="1">
    <source>
        <dbReference type="ARBA" id="ARBA00006484"/>
    </source>
</evidence>
<dbReference type="SMART" id="SM00822">
    <property type="entry name" value="PKS_KR"/>
    <property type="match status" value="1"/>
</dbReference>
<proteinExistence type="inferred from homology"/>
<dbReference type="Gene3D" id="3.40.50.720">
    <property type="entry name" value="NAD(P)-binding Rossmann-like Domain"/>
    <property type="match status" value="1"/>
</dbReference>
<dbReference type="Proteomes" id="UP001596472">
    <property type="component" value="Unassembled WGS sequence"/>
</dbReference>
<dbReference type="InterPro" id="IPR057326">
    <property type="entry name" value="KR_dom"/>
</dbReference>
<name>A0ABW2L968_9BACT</name>
<keyword evidence="5" id="KW-1185">Reference proteome</keyword>
<dbReference type="Pfam" id="PF13561">
    <property type="entry name" value="adh_short_C2"/>
    <property type="match status" value="1"/>
</dbReference>
<keyword evidence="2" id="KW-0560">Oxidoreductase</keyword>
<protein>
    <submittedName>
        <fullName evidence="4">SDR family oxidoreductase</fullName>
    </submittedName>
</protein>
<dbReference type="PANTHER" id="PTHR48107:SF7">
    <property type="entry name" value="RE15974P"/>
    <property type="match status" value="1"/>
</dbReference>
<gene>
    <name evidence="4" type="ORF">ACFQY0_11695</name>
</gene>
<evidence type="ECO:0000313" key="4">
    <source>
        <dbReference type="EMBL" id="MFC7337843.1"/>
    </source>
</evidence>
<dbReference type="InterPro" id="IPR036291">
    <property type="entry name" value="NAD(P)-bd_dom_sf"/>
</dbReference>
<dbReference type="InterPro" id="IPR020904">
    <property type="entry name" value="Sc_DH/Rdtase_CS"/>
</dbReference>
<dbReference type="RefSeq" id="WP_379712522.1">
    <property type="nucleotide sequence ID" value="NZ_JBHTBS010000005.1"/>
</dbReference>
<accession>A0ABW2L968</accession>
<evidence type="ECO:0000313" key="5">
    <source>
        <dbReference type="Proteomes" id="UP001596472"/>
    </source>
</evidence>
<dbReference type="PROSITE" id="PS00061">
    <property type="entry name" value="ADH_SHORT"/>
    <property type="match status" value="1"/>
</dbReference>